<gene>
    <name evidence="4" type="primary">LOC112280393</name>
    <name evidence="3" type="ORF">PHYPA_004357</name>
</gene>
<evidence type="ECO:0000313" key="4">
    <source>
        <dbReference type="EnsemblPlants" id="Pp3c3_12730V3.1"/>
    </source>
</evidence>
<feature type="chain" id="PRO_5044576475" description="Jacalin-type lectin domain-containing protein" evidence="1">
    <location>
        <begin position="23"/>
        <end position="199"/>
    </location>
</feature>
<feature type="domain" description="Jacalin-type lectin" evidence="2">
    <location>
        <begin position="43"/>
        <end position="196"/>
    </location>
</feature>
<accession>A0A2K1KUA7</accession>
<name>A0A2K1KUA7_PHYPA</name>
<feature type="signal peptide" evidence="1">
    <location>
        <begin position="1"/>
        <end position="22"/>
    </location>
</feature>
<dbReference type="AlphaFoldDB" id="A0A2K1KUA7"/>
<organism evidence="3">
    <name type="scientific">Physcomitrium patens</name>
    <name type="common">Spreading-leaved earth moss</name>
    <name type="synonym">Physcomitrella patens</name>
    <dbReference type="NCBI Taxonomy" id="3218"/>
    <lineage>
        <taxon>Eukaryota</taxon>
        <taxon>Viridiplantae</taxon>
        <taxon>Streptophyta</taxon>
        <taxon>Embryophyta</taxon>
        <taxon>Bryophyta</taxon>
        <taxon>Bryophytina</taxon>
        <taxon>Bryopsida</taxon>
        <taxon>Funariidae</taxon>
        <taxon>Funariales</taxon>
        <taxon>Funariaceae</taxon>
        <taxon>Physcomitrium</taxon>
    </lineage>
</organism>
<proteinExistence type="predicted"/>
<keyword evidence="1" id="KW-0732">Signal</keyword>
<protein>
    <recommendedName>
        <fullName evidence="2">Jacalin-type lectin domain-containing protein</fullName>
    </recommendedName>
</protein>
<dbReference type="Gramene" id="Pp3c3_12730V3.1">
    <property type="protein sequence ID" value="Pp3c3_12730V3.1"/>
    <property type="gene ID" value="Pp3c3_12730"/>
</dbReference>
<dbReference type="InterPro" id="IPR036404">
    <property type="entry name" value="Jacalin-like_lectin_dom_sf"/>
</dbReference>
<evidence type="ECO:0000256" key="1">
    <source>
        <dbReference type="SAM" id="SignalP"/>
    </source>
</evidence>
<dbReference type="EnsemblPlants" id="Pp3c3_12730V3.2">
    <property type="protein sequence ID" value="Pp3c3_12730V3.2"/>
    <property type="gene ID" value="Pp3c3_12730"/>
</dbReference>
<dbReference type="EnsemblPlants" id="Pp3c3_12730V3.1">
    <property type="protein sequence ID" value="Pp3c3_12730V3.1"/>
    <property type="gene ID" value="Pp3c3_12730"/>
</dbReference>
<dbReference type="GeneID" id="112280393"/>
<reference evidence="3 5" key="1">
    <citation type="journal article" date="2008" name="Science">
        <title>The Physcomitrella genome reveals evolutionary insights into the conquest of land by plants.</title>
        <authorList>
            <person name="Rensing S."/>
            <person name="Lang D."/>
            <person name="Zimmer A."/>
            <person name="Terry A."/>
            <person name="Salamov A."/>
            <person name="Shapiro H."/>
            <person name="Nishiyama T."/>
            <person name="Perroud P.-F."/>
            <person name="Lindquist E."/>
            <person name="Kamisugi Y."/>
            <person name="Tanahashi T."/>
            <person name="Sakakibara K."/>
            <person name="Fujita T."/>
            <person name="Oishi K."/>
            <person name="Shin-I T."/>
            <person name="Kuroki Y."/>
            <person name="Toyoda A."/>
            <person name="Suzuki Y."/>
            <person name="Hashimoto A."/>
            <person name="Yamaguchi K."/>
            <person name="Sugano A."/>
            <person name="Kohara Y."/>
            <person name="Fujiyama A."/>
            <person name="Anterola A."/>
            <person name="Aoki S."/>
            <person name="Ashton N."/>
            <person name="Barbazuk W.B."/>
            <person name="Barker E."/>
            <person name="Bennetzen J."/>
            <person name="Bezanilla M."/>
            <person name="Blankenship R."/>
            <person name="Cho S.H."/>
            <person name="Dutcher S."/>
            <person name="Estelle M."/>
            <person name="Fawcett J.A."/>
            <person name="Gundlach H."/>
            <person name="Hanada K."/>
            <person name="Heyl A."/>
            <person name="Hicks K.A."/>
            <person name="Hugh J."/>
            <person name="Lohr M."/>
            <person name="Mayer K."/>
            <person name="Melkozernov A."/>
            <person name="Murata T."/>
            <person name="Nelson D."/>
            <person name="Pils B."/>
            <person name="Prigge M."/>
            <person name="Reiss B."/>
            <person name="Renner T."/>
            <person name="Rombauts S."/>
            <person name="Rushton P."/>
            <person name="Sanderfoot A."/>
            <person name="Schween G."/>
            <person name="Shiu S.-H."/>
            <person name="Stueber K."/>
            <person name="Theodoulou F.L."/>
            <person name="Tu H."/>
            <person name="Van de Peer Y."/>
            <person name="Verrier P.J."/>
            <person name="Waters E."/>
            <person name="Wood A."/>
            <person name="Yang L."/>
            <person name="Cove D."/>
            <person name="Cuming A."/>
            <person name="Hasebe M."/>
            <person name="Lucas S."/>
            <person name="Mishler D.B."/>
            <person name="Reski R."/>
            <person name="Grigoriev I."/>
            <person name="Quatrano R.S."/>
            <person name="Boore J.L."/>
        </authorList>
    </citation>
    <scope>NUCLEOTIDE SEQUENCE [LARGE SCALE GENOMIC DNA]</scope>
    <source>
        <strain evidence="4 5">cv. Gransden 2004</strain>
    </source>
</reference>
<dbReference type="Proteomes" id="UP000006727">
    <property type="component" value="Chromosome 3"/>
</dbReference>
<dbReference type="PaxDb" id="3218-PP1S161_53V6.1"/>
<evidence type="ECO:0000313" key="5">
    <source>
        <dbReference type="Proteomes" id="UP000006727"/>
    </source>
</evidence>
<dbReference type="InterPro" id="IPR001229">
    <property type="entry name" value="Jacalin-like_lectin_dom"/>
</dbReference>
<dbReference type="Gene3D" id="2.100.10.30">
    <property type="entry name" value="Jacalin-like lectin domain"/>
    <property type="match status" value="1"/>
</dbReference>
<dbReference type="OrthoDB" id="10307585at2759"/>
<keyword evidence="5" id="KW-1185">Reference proteome</keyword>
<dbReference type="Pfam" id="PF01419">
    <property type="entry name" value="Jacalin"/>
    <property type="match status" value="1"/>
</dbReference>
<reference evidence="4" key="3">
    <citation type="submission" date="2020-12" db="UniProtKB">
        <authorList>
            <consortium name="EnsemblPlants"/>
        </authorList>
    </citation>
    <scope>IDENTIFICATION</scope>
</reference>
<dbReference type="EMBL" id="ABEU02000003">
    <property type="protein sequence ID" value="PNR57363.1"/>
    <property type="molecule type" value="Genomic_DNA"/>
</dbReference>
<dbReference type="Gramene" id="Pp3c3_12730V3.2">
    <property type="protein sequence ID" value="Pp3c3_12730V3.2"/>
    <property type="gene ID" value="Pp3c3_12730"/>
</dbReference>
<dbReference type="PROSITE" id="PS51752">
    <property type="entry name" value="JACALIN_LECTIN"/>
    <property type="match status" value="1"/>
</dbReference>
<sequence length="199" mass="22241">MASIRMLLLVVLAASVANTVYGTRAPSRMLRVEGPPVRYQDCKLKFGPWPPNLPKGSTAWSDGQHANMSSFLISFTPKGVKGIETEWVSFLTKDKKTPSYAKFAHGTITGRMKSKTVWRVNDPNNMPYVRVGGTYNRYGLDSISFFDSNENQYIWGDFENPASTHFFSPKNKGYVVGFFGANNKTHLTQIGVCMSGPRR</sequence>
<dbReference type="RefSeq" id="XP_024371612.1">
    <property type="nucleotide sequence ID" value="XM_024515844.2"/>
</dbReference>
<dbReference type="SUPFAM" id="SSF51101">
    <property type="entry name" value="Mannose-binding lectins"/>
    <property type="match status" value="1"/>
</dbReference>
<evidence type="ECO:0000259" key="2">
    <source>
        <dbReference type="PROSITE" id="PS51752"/>
    </source>
</evidence>
<evidence type="ECO:0000313" key="3">
    <source>
        <dbReference type="EMBL" id="PNR57363.1"/>
    </source>
</evidence>
<reference evidence="3 5" key="2">
    <citation type="journal article" date="2018" name="Plant J.">
        <title>The Physcomitrella patens chromosome-scale assembly reveals moss genome structure and evolution.</title>
        <authorList>
            <person name="Lang D."/>
            <person name="Ullrich K.K."/>
            <person name="Murat F."/>
            <person name="Fuchs J."/>
            <person name="Jenkins J."/>
            <person name="Haas F.B."/>
            <person name="Piednoel M."/>
            <person name="Gundlach H."/>
            <person name="Van Bel M."/>
            <person name="Meyberg R."/>
            <person name="Vives C."/>
            <person name="Morata J."/>
            <person name="Symeonidi A."/>
            <person name="Hiss M."/>
            <person name="Muchero W."/>
            <person name="Kamisugi Y."/>
            <person name="Saleh O."/>
            <person name="Blanc G."/>
            <person name="Decker E.L."/>
            <person name="van Gessel N."/>
            <person name="Grimwood J."/>
            <person name="Hayes R.D."/>
            <person name="Graham S.W."/>
            <person name="Gunter L.E."/>
            <person name="McDaniel S.F."/>
            <person name="Hoernstein S.N.W."/>
            <person name="Larsson A."/>
            <person name="Li F.W."/>
            <person name="Perroud P.F."/>
            <person name="Phillips J."/>
            <person name="Ranjan P."/>
            <person name="Rokshar D.S."/>
            <person name="Rothfels C.J."/>
            <person name="Schneider L."/>
            <person name="Shu S."/>
            <person name="Stevenson D.W."/>
            <person name="Thummler F."/>
            <person name="Tillich M."/>
            <person name="Villarreal Aguilar J.C."/>
            <person name="Widiez T."/>
            <person name="Wong G.K."/>
            <person name="Wymore A."/>
            <person name="Zhang Y."/>
            <person name="Zimmer A.D."/>
            <person name="Quatrano R.S."/>
            <person name="Mayer K.F.X."/>
            <person name="Goodstein D."/>
            <person name="Casacuberta J.M."/>
            <person name="Vandepoele K."/>
            <person name="Reski R."/>
            <person name="Cuming A.C."/>
            <person name="Tuskan G.A."/>
            <person name="Maumus F."/>
            <person name="Salse J."/>
            <person name="Schmutz J."/>
            <person name="Rensing S.A."/>
        </authorList>
    </citation>
    <scope>NUCLEOTIDE SEQUENCE [LARGE SCALE GENOMIC DNA]</scope>
    <source>
        <strain evidence="4 5">cv. Gransden 2004</strain>
    </source>
</reference>